<dbReference type="EMBL" id="JBGMDY010000004">
    <property type="protein sequence ID" value="KAL2338777.1"/>
    <property type="molecule type" value="Genomic_DNA"/>
</dbReference>
<feature type="region of interest" description="Disordered" evidence="1">
    <location>
        <begin position="47"/>
        <end position="71"/>
    </location>
</feature>
<organism evidence="2 3">
    <name type="scientific">Flemingia macrophylla</name>
    <dbReference type="NCBI Taxonomy" id="520843"/>
    <lineage>
        <taxon>Eukaryota</taxon>
        <taxon>Viridiplantae</taxon>
        <taxon>Streptophyta</taxon>
        <taxon>Embryophyta</taxon>
        <taxon>Tracheophyta</taxon>
        <taxon>Spermatophyta</taxon>
        <taxon>Magnoliopsida</taxon>
        <taxon>eudicotyledons</taxon>
        <taxon>Gunneridae</taxon>
        <taxon>Pentapetalae</taxon>
        <taxon>rosids</taxon>
        <taxon>fabids</taxon>
        <taxon>Fabales</taxon>
        <taxon>Fabaceae</taxon>
        <taxon>Papilionoideae</taxon>
        <taxon>50 kb inversion clade</taxon>
        <taxon>NPAAA clade</taxon>
        <taxon>indigoferoid/millettioid clade</taxon>
        <taxon>Phaseoleae</taxon>
        <taxon>Flemingia</taxon>
    </lineage>
</organism>
<feature type="compositionally biased region" description="Basic residues" evidence="1">
    <location>
        <begin position="60"/>
        <end position="71"/>
    </location>
</feature>
<dbReference type="Proteomes" id="UP001603857">
    <property type="component" value="Unassembled WGS sequence"/>
</dbReference>
<evidence type="ECO:0000313" key="3">
    <source>
        <dbReference type="Proteomes" id="UP001603857"/>
    </source>
</evidence>
<reference evidence="2 3" key="1">
    <citation type="submission" date="2024-08" db="EMBL/GenBank/DDBJ databases">
        <title>Insights into the chromosomal genome structure of Flemingia macrophylla.</title>
        <authorList>
            <person name="Ding Y."/>
            <person name="Zhao Y."/>
            <person name="Bi W."/>
            <person name="Wu M."/>
            <person name="Zhao G."/>
            <person name="Gong Y."/>
            <person name="Li W."/>
            <person name="Zhang P."/>
        </authorList>
    </citation>
    <scope>NUCLEOTIDE SEQUENCE [LARGE SCALE GENOMIC DNA]</scope>
    <source>
        <strain evidence="2">DYQJB</strain>
        <tissue evidence="2">Leaf</tissue>
    </source>
</reference>
<keyword evidence="3" id="KW-1185">Reference proteome</keyword>
<accession>A0ABD1MTE0</accession>
<proteinExistence type="predicted"/>
<protein>
    <submittedName>
        <fullName evidence="2">Uncharacterized protein</fullName>
    </submittedName>
</protein>
<name>A0ABD1MTE0_9FABA</name>
<sequence length="71" mass="7824">MLHTSQTSGESKGYHFTHPNIVNSMSASQIAFGYGGESTSMKLFSIPRGTDINQNSAFNRSRKRKNTKNNG</sequence>
<evidence type="ECO:0000256" key="1">
    <source>
        <dbReference type="SAM" id="MobiDB-lite"/>
    </source>
</evidence>
<comment type="caution">
    <text evidence="2">The sequence shown here is derived from an EMBL/GenBank/DDBJ whole genome shotgun (WGS) entry which is preliminary data.</text>
</comment>
<gene>
    <name evidence="2" type="ORF">Fmac_013223</name>
</gene>
<evidence type="ECO:0000313" key="2">
    <source>
        <dbReference type="EMBL" id="KAL2338777.1"/>
    </source>
</evidence>
<dbReference type="AlphaFoldDB" id="A0ABD1MTE0"/>